<dbReference type="AlphaFoldDB" id="A0A8H6JT90"/>
<keyword evidence="2" id="KW-1185">Reference proteome</keyword>
<dbReference type="OrthoDB" id="5945798at2759"/>
<organism evidence="1 2">
    <name type="scientific">Colletotrichum musicola</name>
    <dbReference type="NCBI Taxonomy" id="2175873"/>
    <lineage>
        <taxon>Eukaryota</taxon>
        <taxon>Fungi</taxon>
        <taxon>Dikarya</taxon>
        <taxon>Ascomycota</taxon>
        <taxon>Pezizomycotina</taxon>
        <taxon>Sordariomycetes</taxon>
        <taxon>Hypocreomycetidae</taxon>
        <taxon>Glomerellales</taxon>
        <taxon>Glomerellaceae</taxon>
        <taxon>Colletotrichum</taxon>
        <taxon>Colletotrichum orchidearum species complex</taxon>
    </lineage>
</organism>
<reference evidence="1" key="1">
    <citation type="journal article" date="2020" name="Phytopathology">
        <title>Genome Sequence Resources of Colletotrichum truncatum, C. plurivorum, C. musicola, and C. sojae: Four Species Pathogenic to Soybean (Glycine max).</title>
        <authorList>
            <person name="Rogerio F."/>
            <person name="Boufleur T.R."/>
            <person name="Ciampi-Guillardi M."/>
            <person name="Sukno S.A."/>
            <person name="Thon M.R."/>
            <person name="Massola Junior N.S."/>
            <person name="Baroncelli R."/>
        </authorList>
    </citation>
    <scope>NUCLEOTIDE SEQUENCE</scope>
    <source>
        <strain evidence="1">LFN0074</strain>
    </source>
</reference>
<accession>A0A8H6JT90</accession>
<proteinExistence type="predicted"/>
<evidence type="ECO:0000313" key="2">
    <source>
        <dbReference type="Proteomes" id="UP000639643"/>
    </source>
</evidence>
<name>A0A8H6JT90_9PEZI</name>
<feature type="non-terminal residue" evidence="1">
    <location>
        <position position="157"/>
    </location>
</feature>
<protein>
    <submittedName>
        <fullName evidence="1">Zinc finger, mynd-type domain containing protein</fullName>
    </submittedName>
</protein>
<comment type="caution">
    <text evidence="1">The sequence shown here is derived from an EMBL/GenBank/DDBJ whole genome shotgun (WGS) entry which is preliminary data.</text>
</comment>
<dbReference type="Proteomes" id="UP000639643">
    <property type="component" value="Unassembled WGS sequence"/>
</dbReference>
<gene>
    <name evidence="1" type="ORF">CMUS01_11932</name>
</gene>
<dbReference type="EMBL" id="WIGM01000635">
    <property type="protein sequence ID" value="KAF6818400.1"/>
    <property type="molecule type" value="Genomic_DNA"/>
</dbReference>
<evidence type="ECO:0000313" key="1">
    <source>
        <dbReference type="EMBL" id="KAF6818400.1"/>
    </source>
</evidence>
<sequence>TITKPTVVAADRGGDEFAITFEDRGIDLRPVKTGWTIIVPRAVRTRPREGKKGFVRVAEGRGTGVKYVPAGLEVMFELGRMVRGEEEEEEGEGGGEEKKVVVGAEGRCAGCGKEEGECQTSDWKLHKVDCKPLKGMANAWGARGLAATPRATGNASA</sequence>